<sequence length="138" mass="14526">MADFRTAVAAKANNAIESVGPTRSVAVSEGTPDGVQAPWGPGKGQLRPATKKGDVSEGTAATTTDPREGEQWDMQMINVPQAHTITTGSPDVTVGVLDSGIDPDHPDSGQPDRPGQVGRLHRRRPTGHRRGRVGTDDE</sequence>
<accession>A0AC61U5S6</accession>
<protein>
    <submittedName>
        <fullName evidence="1">Uncharacterized protein</fullName>
    </submittedName>
</protein>
<name>A0AC61U5S6_9MICO</name>
<reference evidence="1" key="1">
    <citation type="submission" date="2021-11" db="EMBL/GenBank/DDBJ databases">
        <title>Study of the species diversity of bacterial strains isolated from a unique natural object - Shulgan-Tash cave (Bashkiria).</title>
        <authorList>
            <person name="Sazanova A.L."/>
            <person name="Chirak E.R."/>
            <person name="Safronova V.I."/>
        </authorList>
    </citation>
    <scope>NUCLEOTIDE SEQUENCE</scope>
    <source>
        <strain evidence="1">P1</strain>
    </source>
</reference>
<proteinExistence type="predicted"/>
<dbReference type="EMBL" id="CP087977">
    <property type="protein sequence ID" value="UUZ45391.1"/>
    <property type="molecule type" value="Genomic_DNA"/>
</dbReference>
<gene>
    <name evidence="1" type="ORF">LP422_04225</name>
</gene>
<dbReference type="Proteomes" id="UP001059663">
    <property type="component" value="Chromosome"/>
</dbReference>
<organism evidence="1 2">
    <name type="scientific">Janibacter limosus</name>
    <dbReference type="NCBI Taxonomy" id="53458"/>
    <lineage>
        <taxon>Bacteria</taxon>
        <taxon>Bacillati</taxon>
        <taxon>Actinomycetota</taxon>
        <taxon>Actinomycetes</taxon>
        <taxon>Micrococcales</taxon>
        <taxon>Intrasporangiaceae</taxon>
        <taxon>Janibacter</taxon>
    </lineage>
</organism>
<evidence type="ECO:0000313" key="2">
    <source>
        <dbReference type="Proteomes" id="UP001059663"/>
    </source>
</evidence>
<evidence type="ECO:0000313" key="1">
    <source>
        <dbReference type="EMBL" id="UUZ45391.1"/>
    </source>
</evidence>